<evidence type="ECO:0000256" key="1">
    <source>
        <dbReference type="SAM" id="Coils"/>
    </source>
</evidence>
<dbReference type="EMBL" id="JBHUEJ010000019">
    <property type="protein sequence ID" value="MFD1710825.1"/>
    <property type="molecule type" value="Genomic_DNA"/>
</dbReference>
<keyword evidence="1" id="KW-0175">Coiled coil</keyword>
<gene>
    <name evidence="2" type="ORF">ACFSF0_09435</name>
</gene>
<accession>A0ABW4KS63</accession>
<evidence type="ECO:0000313" key="2">
    <source>
        <dbReference type="EMBL" id="MFD1710825.1"/>
    </source>
</evidence>
<feature type="coiled-coil region" evidence="1">
    <location>
        <begin position="27"/>
        <end position="61"/>
    </location>
</feature>
<evidence type="ECO:0000313" key="3">
    <source>
        <dbReference type="Proteomes" id="UP001597304"/>
    </source>
</evidence>
<dbReference type="RefSeq" id="WP_147911650.1">
    <property type="nucleotide sequence ID" value="NZ_JBHUEJ010000019.1"/>
</dbReference>
<organism evidence="2 3">
    <name type="scientific">Ottowia flava</name>
    <dbReference type="NCBI Taxonomy" id="2675430"/>
    <lineage>
        <taxon>Bacteria</taxon>
        <taxon>Pseudomonadati</taxon>
        <taxon>Pseudomonadota</taxon>
        <taxon>Betaproteobacteria</taxon>
        <taxon>Burkholderiales</taxon>
        <taxon>Comamonadaceae</taxon>
        <taxon>Ottowia</taxon>
    </lineage>
</organism>
<proteinExistence type="predicted"/>
<protein>
    <submittedName>
        <fullName evidence="2">Uncharacterized protein</fullName>
    </submittedName>
</protein>
<comment type="caution">
    <text evidence="2">The sequence shown here is derived from an EMBL/GenBank/DDBJ whole genome shotgun (WGS) entry which is preliminary data.</text>
</comment>
<keyword evidence="3" id="KW-1185">Reference proteome</keyword>
<sequence length="163" mass="17253">MRATDAHEHLCLLRQLGGLQTRVSAQMQALACAEAEARARAEAAERRCAALQSALVRERARWVLACTRWSWGLGGPPTVRPLDANPAAAISAPKYRAAMPAEPGAVEVGAPYTATDVLCQTGCQGHAHPWLSADGGCRLTGADCTRVHSATADLAESGEREPR</sequence>
<name>A0ABW4KS63_9BURK</name>
<dbReference type="Proteomes" id="UP001597304">
    <property type="component" value="Unassembled WGS sequence"/>
</dbReference>
<reference evidence="3" key="1">
    <citation type="journal article" date="2019" name="Int. J. Syst. Evol. Microbiol.">
        <title>The Global Catalogue of Microorganisms (GCM) 10K type strain sequencing project: providing services to taxonomists for standard genome sequencing and annotation.</title>
        <authorList>
            <consortium name="The Broad Institute Genomics Platform"/>
            <consortium name="The Broad Institute Genome Sequencing Center for Infectious Disease"/>
            <person name="Wu L."/>
            <person name="Ma J."/>
        </authorList>
    </citation>
    <scope>NUCLEOTIDE SEQUENCE [LARGE SCALE GENOMIC DNA]</scope>
    <source>
        <strain evidence="3">LMG 29247</strain>
    </source>
</reference>